<accession>A0ABP5Z6L7</accession>
<evidence type="ECO:0000256" key="2">
    <source>
        <dbReference type="SAM" id="Phobius"/>
    </source>
</evidence>
<feature type="transmembrane region" description="Helical" evidence="2">
    <location>
        <begin position="12"/>
        <end position="31"/>
    </location>
</feature>
<feature type="transmembrane region" description="Helical" evidence="2">
    <location>
        <begin position="84"/>
        <end position="102"/>
    </location>
</feature>
<dbReference type="RefSeq" id="WP_344256221.1">
    <property type="nucleotide sequence ID" value="NZ_BAAARE010000016.1"/>
</dbReference>
<evidence type="ECO:0000313" key="4">
    <source>
        <dbReference type="Proteomes" id="UP001500730"/>
    </source>
</evidence>
<feature type="transmembrane region" description="Helical" evidence="2">
    <location>
        <begin position="195"/>
        <end position="215"/>
    </location>
</feature>
<feature type="transmembrane region" description="Helical" evidence="2">
    <location>
        <begin position="365"/>
        <end position="388"/>
    </location>
</feature>
<proteinExistence type="predicted"/>
<feature type="transmembrane region" description="Helical" evidence="2">
    <location>
        <begin position="311"/>
        <end position="329"/>
    </location>
</feature>
<feature type="transmembrane region" description="Helical" evidence="2">
    <location>
        <begin position="259"/>
        <end position="278"/>
    </location>
</feature>
<evidence type="ECO:0000313" key="3">
    <source>
        <dbReference type="EMBL" id="GAA2493292.1"/>
    </source>
</evidence>
<sequence length="525" mass="55253">MSRLAGARRRVGPPPATVALPVTVALVWLVTWPRTVPTLFGDHGSYISMAERVLAGDRLYVDVWDNKGPLFYDEIAVVRLVSRYADIVLEVAWVALACWAVLSLCRSAGVRRGLALLVTLAGVPVVVTGAAYGPGMTHLPGVALCLATTALAVRRRWVLAGALTGVLLFSKEIMVPIAAVAVVTAAWHHRSWRGFARAVVSALVVSAAVVAGLYARGELGGFVTSITSNLDYADGDLAQSRYGSVVGHLLNAMPEDGRGGGLVTIAAVALVLVTGGRAGGRGARGARGGDREATGAEENPPLAQPELVRDLTVATLVAAIVVIAATAPWPHHSQSLYVAGCLALVLVALRLSPRHTPGEQQWHPARVAGTAVLVAFLLGGALHPYYYLESAREVPSRIVALSHDSVDSAVITQQPRVHTYARAGSNDDGAHAVGLRSYALVCPRFHHYPFESSAVLDGILACLPSADALIVDQTIRDEPNSPQWNAYVAKVRALVGNGYTCVPTSRSQVCVKTSLYVAPGTSVPS</sequence>
<reference evidence="4" key="1">
    <citation type="journal article" date="2019" name="Int. J. Syst. Evol. Microbiol.">
        <title>The Global Catalogue of Microorganisms (GCM) 10K type strain sequencing project: providing services to taxonomists for standard genome sequencing and annotation.</title>
        <authorList>
            <consortium name="The Broad Institute Genomics Platform"/>
            <consortium name="The Broad Institute Genome Sequencing Center for Infectious Disease"/>
            <person name="Wu L."/>
            <person name="Ma J."/>
        </authorList>
    </citation>
    <scope>NUCLEOTIDE SEQUENCE [LARGE SCALE GENOMIC DNA]</scope>
    <source>
        <strain evidence="4">JCM 16259</strain>
    </source>
</reference>
<evidence type="ECO:0000256" key="1">
    <source>
        <dbReference type="SAM" id="MobiDB-lite"/>
    </source>
</evidence>
<keyword evidence="4" id="KW-1185">Reference proteome</keyword>
<protein>
    <recommendedName>
        <fullName evidence="5">Glycosyltransferase RgtA/B/C/D-like domain-containing protein</fullName>
    </recommendedName>
</protein>
<keyword evidence="2" id="KW-0472">Membrane</keyword>
<organism evidence="3 4">
    <name type="scientific">Terrabacter carboxydivorans</name>
    <dbReference type="NCBI Taxonomy" id="619730"/>
    <lineage>
        <taxon>Bacteria</taxon>
        <taxon>Bacillati</taxon>
        <taxon>Actinomycetota</taxon>
        <taxon>Actinomycetes</taxon>
        <taxon>Micrococcales</taxon>
        <taxon>Intrasporangiaceae</taxon>
        <taxon>Terrabacter</taxon>
    </lineage>
</organism>
<feature type="transmembrane region" description="Helical" evidence="2">
    <location>
        <begin position="335"/>
        <end position="353"/>
    </location>
</feature>
<gene>
    <name evidence="3" type="ORF">GCM10009858_34090</name>
</gene>
<dbReference type="Proteomes" id="UP001500730">
    <property type="component" value="Unassembled WGS sequence"/>
</dbReference>
<evidence type="ECO:0008006" key="5">
    <source>
        <dbReference type="Google" id="ProtNLM"/>
    </source>
</evidence>
<comment type="caution">
    <text evidence="3">The sequence shown here is derived from an EMBL/GenBank/DDBJ whole genome shotgun (WGS) entry which is preliminary data.</text>
</comment>
<feature type="region of interest" description="Disordered" evidence="1">
    <location>
        <begin position="278"/>
        <end position="301"/>
    </location>
</feature>
<dbReference type="EMBL" id="BAAARE010000016">
    <property type="protein sequence ID" value="GAA2493292.1"/>
    <property type="molecule type" value="Genomic_DNA"/>
</dbReference>
<feature type="transmembrane region" description="Helical" evidence="2">
    <location>
        <begin position="114"/>
        <end position="132"/>
    </location>
</feature>
<name>A0ABP5Z6L7_9MICO</name>
<feature type="transmembrane region" description="Helical" evidence="2">
    <location>
        <begin position="157"/>
        <end position="183"/>
    </location>
</feature>
<keyword evidence="2" id="KW-0812">Transmembrane</keyword>
<keyword evidence="2" id="KW-1133">Transmembrane helix</keyword>